<evidence type="ECO:0000256" key="2">
    <source>
        <dbReference type="ARBA" id="ARBA00005336"/>
    </source>
</evidence>
<evidence type="ECO:0000256" key="5">
    <source>
        <dbReference type="ARBA" id="ARBA00022801"/>
    </source>
</evidence>
<protein>
    <recommendedName>
        <fullName evidence="3">beta-glucosidase</fullName>
        <ecNumber evidence="3">3.2.1.21</ecNumber>
    </recommendedName>
</protein>
<dbReference type="PRINTS" id="PR00133">
    <property type="entry name" value="GLHYDRLASE3"/>
</dbReference>
<name>A0ABY3WPJ2_9ACTN</name>
<keyword evidence="6 7" id="KW-0326">Glycosidase</keyword>
<dbReference type="InterPro" id="IPR002772">
    <property type="entry name" value="Glyco_hydro_3_C"/>
</dbReference>
<proteinExistence type="inferred from homology"/>
<evidence type="ECO:0000259" key="8">
    <source>
        <dbReference type="SMART" id="SM01217"/>
    </source>
</evidence>
<dbReference type="Gene3D" id="3.40.50.1700">
    <property type="entry name" value="Glycoside hydrolase family 3 C-terminal domain"/>
    <property type="match status" value="1"/>
</dbReference>
<dbReference type="PROSITE" id="PS00775">
    <property type="entry name" value="GLYCOSYL_HYDROL_F3"/>
    <property type="match status" value="1"/>
</dbReference>
<dbReference type="PANTHER" id="PTHR30620">
    <property type="entry name" value="PERIPLASMIC BETA-GLUCOSIDASE-RELATED"/>
    <property type="match status" value="1"/>
</dbReference>
<gene>
    <name evidence="9" type="ORF">J4032_13910</name>
</gene>
<evidence type="ECO:0000256" key="3">
    <source>
        <dbReference type="ARBA" id="ARBA00012744"/>
    </source>
</evidence>
<keyword evidence="5 7" id="KW-0378">Hydrolase</keyword>
<feature type="domain" description="Fibronectin type III-like" evidence="8">
    <location>
        <begin position="660"/>
        <end position="731"/>
    </location>
</feature>
<accession>A0ABY3WPJ2</accession>
<dbReference type="SUPFAM" id="SSF51445">
    <property type="entry name" value="(Trans)glycosidases"/>
    <property type="match status" value="1"/>
</dbReference>
<comment type="catalytic activity">
    <reaction evidence="1">
        <text>Hydrolysis of terminal, non-reducing beta-D-glucosyl residues with release of beta-D-glucose.</text>
        <dbReference type="EC" id="3.2.1.21"/>
    </reaction>
</comment>
<dbReference type="PANTHER" id="PTHR30620:SF16">
    <property type="entry name" value="LYSOSOMAL BETA GLUCOSIDASE"/>
    <property type="match status" value="1"/>
</dbReference>
<dbReference type="InterPro" id="IPR026891">
    <property type="entry name" value="Fn3-like"/>
</dbReference>
<dbReference type="Gene3D" id="2.60.40.10">
    <property type="entry name" value="Immunoglobulins"/>
    <property type="match status" value="1"/>
</dbReference>
<sequence length="742" mass="78500">MLRPYEGPDDKVYDDEVREAQVYDDEVREAQVYDDKVKDLLGRMTVEEKLGQLQQLTWTGDTGPGGGQTEEVERAARAGLLGSVLNLHGAAHTNALQRMAVEESRLGIPLLFGLDVVHGFWTTFPIPLAQASSFDPAVAERDAEVSAKETRSNGVRWTFSPMMDVTHEPRWGRIAESCGEDPYLNAVLAVAKVRGYQGDDLAAEDNVAACAKHFVAYGGAEGGRDYNTVDVSEQRLRNLYLPPFRAAVDAGVATVMAAFNTVSGVPAHGNPHTLTGILKEEWGFDGLVVSDYTGVDELIAHGYAADGADAGRLALTAGVDMEMVSTHIAGHGRQLLADGRITEDRLDDAVARILRLKYALGLFDDPYTDEAAAIGAPTPAALAAARETAARSMVLMKNDGVLPLDPGAGSIAVVGPFADHTDLHGTWAGPGCRRFPTAGVLDAVRAAAPGADVAHADGQELAQAVAAAEAADVTIVVVGEEPELSGEAAVRSEISLPAGQQELIAAVAATGRPFAVVLVNGRPLTVGDWVDGVPALLEAWHPGIEAGNAIADVLFGTVNPGGKLPVTFPRAVGQIPVYYNRENTGRPYDPANADEKYVSKYLDLADGPQFVFGHGLSYTTFTTGEPRPDRAALTVDELTGGACVEIAVSVANTGGRAGDEVVQLYVHDPVASIAQPLRRLRGFSRVTLEPGESTVVHFTLGAEDLGFWTNDPAGRFIVEPGRFDVYAGTSSLAAARCTLTVH</sequence>
<evidence type="ECO:0000256" key="4">
    <source>
        <dbReference type="ARBA" id="ARBA00022729"/>
    </source>
</evidence>
<dbReference type="Proteomes" id="UP000828924">
    <property type="component" value="Chromosome"/>
</dbReference>
<dbReference type="InterPro" id="IPR036881">
    <property type="entry name" value="Glyco_hydro_3_C_sf"/>
</dbReference>
<evidence type="ECO:0000256" key="7">
    <source>
        <dbReference type="RuleBase" id="RU361161"/>
    </source>
</evidence>
<comment type="similarity">
    <text evidence="2 7">Belongs to the glycosyl hydrolase 3 family.</text>
</comment>
<evidence type="ECO:0000313" key="10">
    <source>
        <dbReference type="Proteomes" id="UP000828924"/>
    </source>
</evidence>
<dbReference type="Pfam" id="PF01915">
    <property type="entry name" value="Glyco_hydro_3_C"/>
    <property type="match status" value="1"/>
</dbReference>
<dbReference type="InterPro" id="IPR017853">
    <property type="entry name" value="GH"/>
</dbReference>
<dbReference type="Gene3D" id="3.20.20.300">
    <property type="entry name" value="Glycoside hydrolase, family 3, N-terminal domain"/>
    <property type="match status" value="1"/>
</dbReference>
<dbReference type="InterPro" id="IPR019800">
    <property type="entry name" value="Glyco_hydro_3_AS"/>
</dbReference>
<dbReference type="SUPFAM" id="SSF52279">
    <property type="entry name" value="Beta-D-glucan exohydrolase, C-terminal domain"/>
    <property type="match status" value="1"/>
</dbReference>
<dbReference type="InterPro" id="IPR013783">
    <property type="entry name" value="Ig-like_fold"/>
</dbReference>
<dbReference type="Pfam" id="PF14310">
    <property type="entry name" value="Fn3-like"/>
    <property type="match status" value="1"/>
</dbReference>
<dbReference type="InterPro" id="IPR051915">
    <property type="entry name" value="Cellulose_Degrad_GH3"/>
</dbReference>
<evidence type="ECO:0000256" key="6">
    <source>
        <dbReference type="ARBA" id="ARBA00023295"/>
    </source>
</evidence>
<dbReference type="Pfam" id="PF00933">
    <property type="entry name" value="Glyco_hydro_3"/>
    <property type="match status" value="1"/>
</dbReference>
<keyword evidence="4" id="KW-0732">Signal</keyword>
<dbReference type="GO" id="GO:0016787">
    <property type="term" value="F:hydrolase activity"/>
    <property type="evidence" value="ECO:0007669"/>
    <property type="project" value="UniProtKB-KW"/>
</dbReference>
<dbReference type="EC" id="3.2.1.21" evidence="3"/>
<organism evidence="9 10">
    <name type="scientific">Streptomyces formicae</name>
    <dbReference type="NCBI Taxonomy" id="1616117"/>
    <lineage>
        <taxon>Bacteria</taxon>
        <taxon>Bacillati</taxon>
        <taxon>Actinomycetota</taxon>
        <taxon>Actinomycetes</taxon>
        <taxon>Kitasatosporales</taxon>
        <taxon>Streptomycetaceae</taxon>
        <taxon>Streptomyces</taxon>
    </lineage>
</organism>
<dbReference type="EMBL" id="CP071872">
    <property type="protein sequence ID" value="UNM12485.1"/>
    <property type="molecule type" value="Genomic_DNA"/>
</dbReference>
<evidence type="ECO:0000256" key="1">
    <source>
        <dbReference type="ARBA" id="ARBA00000448"/>
    </source>
</evidence>
<dbReference type="SMART" id="SM01217">
    <property type="entry name" value="Fn3_like"/>
    <property type="match status" value="1"/>
</dbReference>
<dbReference type="InterPro" id="IPR036962">
    <property type="entry name" value="Glyco_hydro_3_N_sf"/>
</dbReference>
<reference evidence="9 10" key="1">
    <citation type="submission" date="2021-03" db="EMBL/GenBank/DDBJ databases">
        <title>Complete genome of Streptomyces formicae strain 1H-GS9 (DSM 100524).</title>
        <authorList>
            <person name="Atanasov K.E."/>
            <person name="Altabella T."/>
            <person name="Ferrer A."/>
        </authorList>
    </citation>
    <scope>NUCLEOTIDE SEQUENCE [LARGE SCALE GENOMIC DNA]</scope>
    <source>
        <strain evidence="9 10">1H-GS9</strain>
    </source>
</reference>
<evidence type="ECO:0000313" key="9">
    <source>
        <dbReference type="EMBL" id="UNM12485.1"/>
    </source>
</evidence>
<keyword evidence="10" id="KW-1185">Reference proteome</keyword>
<dbReference type="InterPro" id="IPR001764">
    <property type="entry name" value="Glyco_hydro_3_N"/>
</dbReference>